<dbReference type="Proteomes" id="UP000694568">
    <property type="component" value="Unplaced"/>
</dbReference>
<evidence type="ECO:0000313" key="5">
    <source>
        <dbReference type="Ensembl" id="ENSSLUP00000055432.1"/>
    </source>
</evidence>
<dbReference type="InterPro" id="IPR027417">
    <property type="entry name" value="P-loop_NTPase"/>
</dbReference>
<accession>A0A8D0AKR8</accession>
<protein>
    <recommendedName>
        <fullName evidence="4">AIG1-type G domain-containing protein</fullName>
    </recommendedName>
</protein>
<dbReference type="PROSITE" id="PS51720">
    <property type="entry name" value="G_AIG1"/>
    <property type="match status" value="1"/>
</dbReference>
<evidence type="ECO:0000256" key="3">
    <source>
        <dbReference type="ARBA" id="ARBA00023134"/>
    </source>
</evidence>
<dbReference type="FunFam" id="3.40.50.300:FF:000366">
    <property type="entry name" value="GTPase, IMAP family member 2"/>
    <property type="match status" value="1"/>
</dbReference>
<reference evidence="5" key="1">
    <citation type="submission" date="2025-08" db="UniProtKB">
        <authorList>
            <consortium name="Ensembl"/>
        </authorList>
    </citation>
    <scope>IDENTIFICATION</scope>
</reference>
<sequence>MRIVLLGLPGGGKSSSGNTILGSEQFKSDCDFNSVSTETISKSARVEGRRVKVVDTPGISDEVLTPRKLFKEIMKSVVEASPGPHAFVIVVRIGRITKADIKVFEMLQKLFGTGTLKYAMVLFTHGDELKGQSIDQKIQANQHVSDLVSMCGKRYNVFDNTKRGNRVQVGDLLDKIDEMVTCNDGQHYTSEMFKKAQTDWVIWIEIKWNELCDWFMKFIREIMTFDHLYNFEYLQVIDS</sequence>
<keyword evidence="3" id="KW-0342">GTP-binding</keyword>
<feature type="domain" description="AIG1-type G" evidence="4">
    <location>
        <begin position="1"/>
        <end position="197"/>
    </location>
</feature>
<evidence type="ECO:0000313" key="6">
    <source>
        <dbReference type="Proteomes" id="UP000694568"/>
    </source>
</evidence>
<dbReference type="SUPFAM" id="SSF52540">
    <property type="entry name" value="P-loop containing nucleoside triphosphate hydrolases"/>
    <property type="match status" value="1"/>
</dbReference>
<evidence type="ECO:0000259" key="4">
    <source>
        <dbReference type="PROSITE" id="PS51720"/>
    </source>
</evidence>
<organism evidence="5 6">
    <name type="scientific">Sander lucioperca</name>
    <name type="common">Pike-perch</name>
    <name type="synonym">Perca lucioperca</name>
    <dbReference type="NCBI Taxonomy" id="283035"/>
    <lineage>
        <taxon>Eukaryota</taxon>
        <taxon>Metazoa</taxon>
        <taxon>Chordata</taxon>
        <taxon>Craniata</taxon>
        <taxon>Vertebrata</taxon>
        <taxon>Euteleostomi</taxon>
        <taxon>Actinopterygii</taxon>
        <taxon>Neopterygii</taxon>
        <taxon>Teleostei</taxon>
        <taxon>Neoteleostei</taxon>
        <taxon>Acanthomorphata</taxon>
        <taxon>Eupercaria</taxon>
        <taxon>Perciformes</taxon>
        <taxon>Percoidei</taxon>
        <taxon>Percidae</taxon>
        <taxon>Luciopercinae</taxon>
        <taxon>Sander</taxon>
    </lineage>
</organism>
<proteinExistence type="inferred from homology"/>
<dbReference type="GeneTree" id="ENSGT01140000282522"/>
<dbReference type="Ensembl" id="ENSSLUT00000057046.1">
    <property type="protein sequence ID" value="ENSSLUP00000055432.1"/>
    <property type="gene ID" value="ENSSLUG00000023921.1"/>
</dbReference>
<dbReference type="AlphaFoldDB" id="A0A8D0AKR8"/>
<keyword evidence="2" id="KW-0547">Nucleotide-binding</keyword>
<reference evidence="5" key="2">
    <citation type="submission" date="2025-09" db="UniProtKB">
        <authorList>
            <consortium name="Ensembl"/>
        </authorList>
    </citation>
    <scope>IDENTIFICATION</scope>
</reference>
<dbReference type="PANTHER" id="PTHR10903:SF170">
    <property type="entry name" value="GTPASE IMAP FAMILY MEMBER 7"/>
    <property type="match status" value="1"/>
</dbReference>
<dbReference type="Pfam" id="PF04548">
    <property type="entry name" value="AIG1"/>
    <property type="match status" value="1"/>
</dbReference>
<dbReference type="PANTHER" id="PTHR10903">
    <property type="entry name" value="GTPASE, IMAP FAMILY MEMBER-RELATED"/>
    <property type="match status" value="1"/>
</dbReference>
<comment type="similarity">
    <text evidence="1">Belongs to the TRAFAC class TrmE-Era-EngA-EngB-Septin-like GTPase superfamily. AIG1/Toc34/Toc159-like paraseptin GTPase family. IAN subfamily.</text>
</comment>
<dbReference type="InterPro" id="IPR045058">
    <property type="entry name" value="GIMA/IAN/Toc"/>
</dbReference>
<dbReference type="InterPro" id="IPR006703">
    <property type="entry name" value="G_AIG1"/>
</dbReference>
<evidence type="ECO:0000256" key="1">
    <source>
        <dbReference type="ARBA" id="ARBA00008535"/>
    </source>
</evidence>
<evidence type="ECO:0000256" key="2">
    <source>
        <dbReference type="ARBA" id="ARBA00022741"/>
    </source>
</evidence>
<dbReference type="GO" id="GO:0005525">
    <property type="term" value="F:GTP binding"/>
    <property type="evidence" value="ECO:0007669"/>
    <property type="project" value="UniProtKB-KW"/>
</dbReference>
<keyword evidence="6" id="KW-1185">Reference proteome</keyword>
<dbReference type="Gene3D" id="3.40.50.300">
    <property type="entry name" value="P-loop containing nucleotide triphosphate hydrolases"/>
    <property type="match status" value="1"/>
</dbReference>
<name>A0A8D0AKR8_SANLU</name>
<dbReference type="CDD" id="cd01852">
    <property type="entry name" value="AIG1"/>
    <property type="match status" value="1"/>
</dbReference>